<name>A0A9D3PFW0_MEGAT</name>
<dbReference type="AlphaFoldDB" id="A0A9D3PFW0"/>
<dbReference type="EMBL" id="JAFDVH010000019">
    <property type="protein sequence ID" value="KAG7459522.1"/>
    <property type="molecule type" value="Genomic_DNA"/>
</dbReference>
<organism evidence="1 2">
    <name type="scientific">Megalops atlanticus</name>
    <name type="common">Tarpon</name>
    <name type="synonym">Clupea gigantea</name>
    <dbReference type="NCBI Taxonomy" id="7932"/>
    <lineage>
        <taxon>Eukaryota</taxon>
        <taxon>Metazoa</taxon>
        <taxon>Chordata</taxon>
        <taxon>Craniata</taxon>
        <taxon>Vertebrata</taxon>
        <taxon>Euteleostomi</taxon>
        <taxon>Actinopterygii</taxon>
        <taxon>Neopterygii</taxon>
        <taxon>Teleostei</taxon>
        <taxon>Elopiformes</taxon>
        <taxon>Megalopidae</taxon>
        <taxon>Megalops</taxon>
    </lineage>
</organism>
<accession>A0A9D3PFW0</accession>
<reference evidence="1" key="1">
    <citation type="submission" date="2021-01" db="EMBL/GenBank/DDBJ databases">
        <authorList>
            <person name="Zahm M."/>
            <person name="Roques C."/>
            <person name="Cabau C."/>
            <person name="Klopp C."/>
            <person name="Donnadieu C."/>
            <person name="Jouanno E."/>
            <person name="Lampietro C."/>
            <person name="Louis A."/>
            <person name="Herpin A."/>
            <person name="Echchiki A."/>
            <person name="Berthelot C."/>
            <person name="Parey E."/>
            <person name="Roest-Crollius H."/>
            <person name="Braasch I."/>
            <person name="Postlethwait J."/>
            <person name="Bobe J."/>
            <person name="Montfort J."/>
            <person name="Bouchez O."/>
            <person name="Begum T."/>
            <person name="Mejri S."/>
            <person name="Adams A."/>
            <person name="Chen W.-J."/>
            <person name="Guiguen Y."/>
        </authorList>
    </citation>
    <scope>NUCLEOTIDE SEQUENCE</scope>
    <source>
        <strain evidence="1">YG-15Mar2019-1</strain>
        <tissue evidence="1">Brain</tissue>
    </source>
</reference>
<proteinExistence type="predicted"/>
<gene>
    <name evidence="1" type="ORF">MATL_G00211450</name>
</gene>
<sequence>MQASLNMYKPASNRPEDVFSTRALVEPWETHLCAVHGVFEVFSHCGALQWTQEGARSCDFSRLQKRQSRSWLYPSEFYHWELNQRN</sequence>
<protein>
    <submittedName>
        <fullName evidence="1">Uncharacterized protein</fullName>
    </submittedName>
</protein>
<evidence type="ECO:0000313" key="1">
    <source>
        <dbReference type="EMBL" id="KAG7459522.1"/>
    </source>
</evidence>
<evidence type="ECO:0000313" key="2">
    <source>
        <dbReference type="Proteomes" id="UP001046870"/>
    </source>
</evidence>
<keyword evidence="2" id="KW-1185">Reference proteome</keyword>
<comment type="caution">
    <text evidence="1">The sequence shown here is derived from an EMBL/GenBank/DDBJ whole genome shotgun (WGS) entry which is preliminary data.</text>
</comment>
<dbReference type="Proteomes" id="UP001046870">
    <property type="component" value="Chromosome 19"/>
</dbReference>